<keyword evidence="2" id="KW-1185">Reference proteome</keyword>
<proteinExistence type="predicted"/>
<dbReference type="InterPro" id="IPR007556">
    <property type="entry name" value="DUF483"/>
</dbReference>
<evidence type="ECO:0000313" key="1">
    <source>
        <dbReference type="EMBL" id="ADP77723.1"/>
    </source>
</evidence>
<accession>E3GZJ1</accession>
<dbReference type="KEGG" id="mfv:Mfer_0925"/>
<sequence>MNGVEALNKICKKILEIRKGQRKDIGPGIIRNMEDFHFNYLIDRLKLEIEIVKKYSPKVRPAIDPVVSTELGIYRGYDVEVGKLLGYPICCIKSFLGGRISIDENHLKEISELKVPKNAYAIIMPSGFIPCSLKCKKAWKRRLINFVTKKEYENILKLEKELITNLLHFHPAYDEYYEKILLSE</sequence>
<evidence type="ECO:0008006" key="3">
    <source>
        <dbReference type="Google" id="ProtNLM"/>
    </source>
</evidence>
<dbReference type="Proteomes" id="UP000002315">
    <property type="component" value="Chromosome"/>
</dbReference>
<dbReference type="STRING" id="523846.Mfer_0925"/>
<name>E3GZJ1_METFV</name>
<reference evidence="1 2" key="1">
    <citation type="journal article" date="2010" name="Stand. Genomic Sci.">
        <title>Complete genome sequence of Methanothermus fervidus type strain (V24S).</title>
        <authorList>
            <person name="Anderson I."/>
            <person name="Djao O.D."/>
            <person name="Misra M."/>
            <person name="Chertkov O."/>
            <person name="Nolan M."/>
            <person name="Lucas S."/>
            <person name="Lapidus A."/>
            <person name="Del Rio T.G."/>
            <person name="Tice H."/>
            <person name="Cheng J.F."/>
            <person name="Tapia R."/>
            <person name="Han C."/>
            <person name="Goodwin L."/>
            <person name="Pitluck S."/>
            <person name="Liolios K."/>
            <person name="Ivanova N."/>
            <person name="Mavromatis K."/>
            <person name="Mikhailova N."/>
            <person name="Pati A."/>
            <person name="Brambilla E."/>
            <person name="Chen A."/>
            <person name="Palaniappan K."/>
            <person name="Land M."/>
            <person name="Hauser L."/>
            <person name="Chang Y.J."/>
            <person name="Jeffries C.D."/>
            <person name="Sikorski J."/>
            <person name="Spring S."/>
            <person name="Rohde M."/>
            <person name="Eichinger K."/>
            <person name="Huber H."/>
            <person name="Wirth R."/>
            <person name="Goker M."/>
            <person name="Detter J.C."/>
            <person name="Woyke T."/>
            <person name="Bristow J."/>
            <person name="Eisen J.A."/>
            <person name="Markowitz V."/>
            <person name="Hugenholtz P."/>
            <person name="Klenk H.P."/>
            <person name="Kyrpides N.C."/>
        </authorList>
    </citation>
    <scope>NUCLEOTIDE SEQUENCE [LARGE SCALE GENOMIC DNA]</scope>
    <source>
        <strain evidence="2">ATCC 43054 / DSM 2088 / JCM 10308 / V24 S</strain>
    </source>
</reference>
<dbReference type="AlphaFoldDB" id="E3GZJ1"/>
<organism evidence="1 2">
    <name type="scientific">Methanothermus fervidus (strain ATCC 43054 / DSM 2088 / JCM 10308 / V24 S)</name>
    <dbReference type="NCBI Taxonomy" id="523846"/>
    <lineage>
        <taxon>Archaea</taxon>
        <taxon>Methanobacteriati</taxon>
        <taxon>Methanobacteriota</taxon>
        <taxon>Methanomada group</taxon>
        <taxon>Methanobacteria</taxon>
        <taxon>Methanobacteriales</taxon>
        <taxon>Methanothermaceae</taxon>
        <taxon>Methanothermus</taxon>
    </lineage>
</organism>
<evidence type="ECO:0000313" key="2">
    <source>
        <dbReference type="Proteomes" id="UP000002315"/>
    </source>
</evidence>
<dbReference type="OrthoDB" id="65030at2157"/>
<gene>
    <name evidence="1" type="ordered locus">Mfer_0925</name>
</gene>
<dbReference type="Pfam" id="PF04467">
    <property type="entry name" value="DUF483"/>
    <property type="match status" value="1"/>
</dbReference>
<dbReference type="EMBL" id="CP002278">
    <property type="protein sequence ID" value="ADP77723.1"/>
    <property type="molecule type" value="Genomic_DNA"/>
</dbReference>
<protein>
    <recommendedName>
        <fullName evidence="3">DUF483 domain-containing protein</fullName>
    </recommendedName>
</protein>
<dbReference type="HOGENOM" id="CLU_129114_0_0_2"/>